<dbReference type="Proteomes" id="UP000009235">
    <property type="component" value="Chromosome"/>
</dbReference>
<dbReference type="HOGENOM" id="CLU_010194_44_2_11"/>
<dbReference type="SUPFAM" id="SSF51735">
    <property type="entry name" value="NAD(P)-binding Rossmann-fold domains"/>
    <property type="match status" value="1"/>
</dbReference>
<accession>F6EM39</accession>
<dbReference type="NCBIfam" id="NF004846">
    <property type="entry name" value="PRK06197.1"/>
    <property type="match status" value="1"/>
</dbReference>
<dbReference type="EMBL" id="CP002786">
    <property type="protein sequence ID" value="AEF39245.1"/>
    <property type="molecule type" value="Genomic_DNA"/>
</dbReference>
<keyword evidence="3" id="KW-1185">Reference proteome</keyword>
<reference evidence="2 3" key="1">
    <citation type="journal article" date="2011" name="J. Bacteriol.">
        <title>Complete genome sequence of Amycolicicoccus subflavus DQS3-9A1T, an actinomycete isolated from crude oil-polluted soil.</title>
        <authorList>
            <person name="Cai M."/>
            <person name="Chen W.M."/>
            <person name="Nie Y."/>
            <person name="Chi C.Q."/>
            <person name="Wang Y.N."/>
            <person name="Tang Y.Q."/>
            <person name="Li G.Y."/>
            <person name="Wu X.L."/>
        </authorList>
    </citation>
    <scope>NUCLEOTIDE SEQUENCE [LARGE SCALE GENOMIC DNA]</scope>
    <source>
        <strain evidence="3">DSM 45089 / DQS3-9A1</strain>
    </source>
</reference>
<proteinExistence type="predicted"/>
<evidence type="ECO:0000313" key="3">
    <source>
        <dbReference type="Proteomes" id="UP000009235"/>
    </source>
</evidence>
<name>F6EM39_HOYSD</name>
<dbReference type="PRINTS" id="PR00081">
    <property type="entry name" value="GDHRDH"/>
</dbReference>
<dbReference type="PANTHER" id="PTHR43157">
    <property type="entry name" value="PHOSPHATIDYLINOSITOL-GLYCAN BIOSYNTHESIS CLASS F PROTEIN-RELATED"/>
    <property type="match status" value="1"/>
</dbReference>
<dbReference type="CDD" id="cd05327">
    <property type="entry name" value="retinol-DH_like_SDR_c_like"/>
    <property type="match status" value="1"/>
</dbReference>
<sequence>MSIGMYGWTPGEMNNQSGRSFVVTGANSGLGAVTARVLAEAGASVILACRNTDRGEAVADRIRKSQPEAQCEVRSLDLADLSSVYAFTNECPQIDVLINNAGVMAVPKTRTKDGFEMQLGTNHLGHFALTGLLLDRITDRVVTVSSGMHLIGRVDLKDLNWERRKYRRWPAYAQSKLANLLFTYELQRRFDAAGSGMRAVAAHPGYASTGLQSHTGTIQDRLMRVTNKLLAQSAEGGALPSLYAATAPSLPGGSYVGPAGRFEQRGSPVLVRSNKRSRDRTLAKGLWEESEALTGVAYRIPADTGSTQN</sequence>
<dbReference type="eggNOG" id="COG1028">
    <property type="taxonomic scope" value="Bacteria"/>
</dbReference>
<evidence type="ECO:0000313" key="2">
    <source>
        <dbReference type="EMBL" id="AEF39245.1"/>
    </source>
</evidence>
<evidence type="ECO:0000256" key="1">
    <source>
        <dbReference type="ARBA" id="ARBA00023002"/>
    </source>
</evidence>
<organism evidence="2 3">
    <name type="scientific">Hoyosella subflava (strain DSM 45089 / JCM 17490 / NBRC 109087 / DQS3-9A1)</name>
    <name type="common">Amycolicicoccus subflavus</name>
    <dbReference type="NCBI Taxonomy" id="443218"/>
    <lineage>
        <taxon>Bacteria</taxon>
        <taxon>Bacillati</taxon>
        <taxon>Actinomycetota</taxon>
        <taxon>Actinomycetes</taxon>
        <taxon>Mycobacteriales</taxon>
        <taxon>Hoyosellaceae</taxon>
        <taxon>Hoyosella</taxon>
    </lineage>
</organism>
<protein>
    <submittedName>
        <fullName evidence="2">Possible protochlorophyllide reductase</fullName>
    </submittedName>
</protein>
<dbReference type="STRING" id="443218.AS9A_0793"/>
<dbReference type="InterPro" id="IPR036291">
    <property type="entry name" value="NAD(P)-bd_dom_sf"/>
</dbReference>
<gene>
    <name evidence="2" type="ordered locus">AS9A_0793</name>
</gene>
<dbReference type="AlphaFoldDB" id="F6EM39"/>
<keyword evidence="1" id="KW-0560">Oxidoreductase</keyword>
<dbReference type="PANTHER" id="PTHR43157:SF31">
    <property type="entry name" value="PHOSPHATIDYLINOSITOL-GLYCAN BIOSYNTHESIS CLASS F PROTEIN"/>
    <property type="match status" value="1"/>
</dbReference>
<dbReference type="Pfam" id="PF00106">
    <property type="entry name" value="adh_short"/>
    <property type="match status" value="1"/>
</dbReference>
<dbReference type="Gene3D" id="3.40.50.720">
    <property type="entry name" value="NAD(P)-binding Rossmann-like Domain"/>
    <property type="match status" value="1"/>
</dbReference>
<dbReference type="InterPro" id="IPR002347">
    <property type="entry name" value="SDR_fam"/>
</dbReference>
<dbReference type="KEGG" id="asd:AS9A_0793"/>
<dbReference type="GO" id="GO:0016491">
    <property type="term" value="F:oxidoreductase activity"/>
    <property type="evidence" value="ECO:0007669"/>
    <property type="project" value="UniProtKB-KW"/>
</dbReference>